<evidence type="ECO:0000256" key="2">
    <source>
        <dbReference type="ARBA" id="ARBA00010735"/>
    </source>
</evidence>
<comment type="similarity">
    <text evidence="2">Belongs to the AzlC family.</text>
</comment>
<evidence type="ECO:0000256" key="8">
    <source>
        <dbReference type="SAM" id="Phobius"/>
    </source>
</evidence>
<gene>
    <name evidence="9" type="ORF">IWH25_18885</name>
</gene>
<feature type="transmembrane region" description="Helical" evidence="8">
    <location>
        <begin position="168"/>
        <end position="186"/>
    </location>
</feature>
<keyword evidence="3" id="KW-0813">Transport</keyword>
<dbReference type="Pfam" id="PF03591">
    <property type="entry name" value="AzlC"/>
    <property type="match status" value="1"/>
</dbReference>
<dbReference type="AlphaFoldDB" id="A0A974Y379"/>
<keyword evidence="4" id="KW-1003">Cell membrane</keyword>
<name>A0A974Y379_9RHOO</name>
<comment type="subcellular location">
    <subcellularLocation>
        <location evidence="1">Cell membrane</location>
        <topology evidence="1">Multi-pass membrane protein</topology>
    </subcellularLocation>
</comment>
<evidence type="ECO:0000313" key="10">
    <source>
        <dbReference type="Proteomes" id="UP000663444"/>
    </source>
</evidence>
<accession>A0A974Y379</accession>
<evidence type="ECO:0000256" key="6">
    <source>
        <dbReference type="ARBA" id="ARBA00022989"/>
    </source>
</evidence>
<dbReference type="RefSeq" id="WP_203387303.1">
    <property type="nucleotide sequence ID" value="NZ_CP064781.1"/>
</dbReference>
<evidence type="ECO:0000256" key="3">
    <source>
        <dbReference type="ARBA" id="ARBA00022448"/>
    </source>
</evidence>
<sequence length="238" mass="25320">MHTFYSPSFRAGAREGFRTFLPLSVGLIPWALVTGMSMVGTGFTPLQAMGMNVIVFAGTAQLGTLPLIAAGAPVWLIVATALALNLRFVIFSAAIAQGFRGLGAAPRWLCGHLLTDGVFATCMTRMLETEDRDWRLGYYLAPSLWSWLLWQGFALVGVLAAGSIPKTWSLEFMATIALMILLLPMAKMRPMLVAAAAGGGTAVLLHALPLKLGLFAGIFVGIAAGFAADHWPKKPEAA</sequence>
<reference evidence="9" key="1">
    <citation type="submission" date="2020-11" db="EMBL/GenBank/DDBJ databases">
        <title>Azospira restricta DSM 18626 genome sequence.</title>
        <authorList>
            <person name="Moe W.M."/>
        </authorList>
    </citation>
    <scope>NUCLEOTIDE SEQUENCE</scope>
    <source>
        <strain evidence="9">DSM 18626</strain>
    </source>
</reference>
<dbReference type="InterPro" id="IPR011606">
    <property type="entry name" value="Brnchd-chn_aa_trnsp_permease"/>
</dbReference>
<dbReference type="PANTHER" id="PTHR34979">
    <property type="entry name" value="INNER MEMBRANE PROTEIN YGAZ"/>
    <property type="match status" value="1"/>
</dbReference>
<dbReference type="Proteomes" id="UP000663444">
    <property type="component" value="Chromosome"/>
</dbReference>
<keyword evidence="7 8" id="KW-0472">Membrane</keyword>
<feature type="transmembrane region" description="Helical" evidence="8">
    <location>
        <begin position="206"/>
        <end position="228"/>
    </location>
</feature>
<dbReference type="GO" id="GO:1903785">
    <property type="term" value="P:L-valine transmembrane transport"/>
    <property type="evidence" value="ECO:0007669"/>
    <property type="project" value="TreeGrafter"/>
</dbReference>
<evidence type="ECO:0000313" key="9">
    <source>
        <dbReference type="EMBL" id="QRJ63768.1"/>
    </source>
</evidence>
<feature type="transmembrane region" description="Helical" evidence="8">
    <location>
        <begin position="139"/>
        <end position="161"/>
    </location>
</feature>
<feature type="transmembrane region" description="Helical" evidence="8">
    <location>
        <begin position="20"/>
        <end position="39"/>
    </location>
</feature>
<dbReference type="GO" id="GO:0005886">
    <property type="term" value="C:plasma membrane"/>
    <property type="evidence" value="ECO:0007669"/>
    <property type="project" value="UniProtKB-SubCell"/>
</dbReference>
<evidence type="ECO:0000256" key="1">
    <source>
        <dbReference type="ARBA" id="ARBA00004651"/>
    </source>
</evidence>
<keyword evidence="10" id="KW-1185">Reference proteome</keyword>
<keyword evidence="6 8" id="KW-1133">Transmembrane helix</keyword>
<protein>
    <submittedName>
        <fullName evidence="9">AzlC family ABC transporter permease</fullName>
    </submittedName>
</protein>
<dbReference type="PANTHER" id="PTHR34979:SF1">
    <property type="entry name" value="INNER MEMBRANE PROTEIN YGAZ"/>
    <property type="match status" value="1"/>
</dbReference>
<keyword evidence="5 8" id="KW-0812">Transmembrane</keyword>
<evidence type="ECO:0000256" key="7">
    <source>
        <dbReference type="ARBA" id="ARBA00023136"/>
    </source>
</evidence>
<evidence type="ECO:0000256" key="5">
    <source>
        <dbReference type="ARBA" id="ARBA00022692"/>
    </source>
</evidence>
<evidence type="ECO:0000256" key="4">
    <source>
        <dbReference type="ARBA" id="ARBA00022475"/>
    </source>
</evidence>
<dbReference type="KEGG" id="ares:IWH25_18885"/>
<dbReference type="EMBL" id="CP064781">
    <property type="protein sequence ID" value="QRJ63768.1"/>
    <property type="molecule type" value="Genomic_DNA"/>
</dbReference>
<organism evidence="9 10">
    <name type="scientific">Azospira restricta</name>
    <dbReference type="NCBI Taxonomy" id="404405"/>
    <lineage>
        <taxon>Bacteria</taxon>
        <taxon>Pseudomonadati</taxon>
        <taxon>Pseudomonadota</taxon>
        <taxon>Betaproteobacteria</taxon>
        <taxon>Rhodocyclales</taxon>
        <taxon>Rhodocyclaceae</taxon>
        <taxon>Azospira</taxon>
    </lineage>
</organism>
<proteinExistence type="inferred from homology"/>